<organism evidence="2 3">
    <name type="scientific">Mucuna pruriens</name>
    <name type="common">Velvet bean</name>
    <name type="synonym">Dolichos pruriens</name>
    <dbReference type="NCBI Taxonomy" id="157652"/>
    <lineage>
        <taxon>Eukaryota</taxon>
        <taxon>Viridiplantae</taxon>
        <taxon>Streptophyta</taxon>
        <taxon>Embryophyta</taxon>
        <taxon>Tracheophyta</taxon>
        <taxon>Spermatophyta</taxon>
        <taxon>Magnoliopsida</taxon>
        <taxon>eudicotyledons</taxon>
        <taxon>Gunneridae</taxon>
        <taxon>Pentapetalae</taxon>
        <taxon>rosids</taxon>
        <taxon>fabids</taxon>
        <taxon>Fabales</taxon>
        <taxon>Fabaceae</taxon>
        <taxon>Papilionoideae</taxon>
        <taxon>50 kb inversion clade</taxon>
        <taxon>NPAAA clade</taxon>
        <taxon>indigoferoid/millettioid clade</taxon>
        <taxon>Phaseoleae</taxon>
        <taxon>Mucuna</taxon>
    </lineage>
</organism>
<dbReference type="STRING" id="157652.A0A371IHI8"/>
<feature type="non-terminal residue" evidence="2">
    <location>
        <position position="1"/>
    </location>
</feature>
<dbReference type="GO" id="GO:0003676">
    <property type="term" value="F:nucleic acid binding"/>
    <property type="evidence" value="ECO:0007669"/>
    <property type="project" value="InterPro"/>
</dbReference>
<reference evidence="2" key="1">
    <citation type="submission" date="2018-05" db="EMBL/GenBank/DDBJ databases">
        <title>Draft genome of Mucuna pruriens seed.</title>
        <authorList>
            <person name="Nnadi N.E."/>
            <person name="Vos R."/>
            <person name="Hasami M.H."/>
            <person name="Devisetty U.K."/>
            <person name="Aguiy J.C."/>
        </authorList>
    </citation>
    <scope>NUCLEOTIDE SEQUENCE [LARGE SCALE GENOMIC DNA]</scope>
    <source>
        <strain evidence="2">JCA_2017</strain>
    </source>
</reference>
<dbReference type="Proteomes" id="UP000257109">
    <property type="component" value="Unassembled WGS sequence"/>
</dbReference>
<dbReference type="SUPFAM" id="SSF53098">
    <property type="entry name" value="Ribonuclease H-like"/>
    <property type="match status" value="1"/>
</dbReference>
<dbReference type="EMBL" id="QJKJ01000067">
    <property type="protein sequence ID" value="RDY14489.1"/>
    <property type="molecule type" value="Genomic_DNA"/>
</dbReference>
<evidence type="ECO:0000259" key="1">
    <source>
        <dbReference type="Pfam" id="PF25597"/>
    </source>
</evidence>
<protein>
    <recommendedName>
        <fullName evidence="1">Retroviral polymerase SH3-like domain-containing protein</fullName>
    </recommendedName>
</protein>
<dbReference type="InterPro" id="IPR012337">
    <property type="entry name" value="RNaseH-like_sf"/>
</dbReference>
<evidence type="ECO:0000313" key="2">
    <source>
        <dbReference type="EMBL" id="RDY14489.1"/>
    </source>
</evidence>
<dbReference type="Gene3D" id="3.30.420.10">
    <property type="entry name" value="Ribonuclease H-like superfamily/Ribonuclease H"/>
    <property type="match status" value="1"/>
</dbReference>
<dbReference type="OrthoDB" id="2596766at2759"/>
<dbReference type="InterPro" id="IPR039537">
    <property type="entry name" value="Retrotran_Ty1/copia-like"/>
</dbReference>
<name>A0A371IHI8_MUCPR</name>
<keyword evidence="3" id="KW-1185">Reference proteome</keyword>
<evidence type="ECO:0000313" key="3">
    <source>
        <dbReference type="Proteomes" id="UP000257109"/>
    </source>
</evidence>
<dbReference type="PANTHER" id="PTHR42648">
    <property type="entry name" value="TRANSPOSASE, PUTATIVE-RELATED"/>
    <property type="match status" value="1"/>
</dbReference>
<feature type="domain" description="Retroviral polymerase SH3-like" evidence="1">
    <location>
        <begin position="228"/>
        <end position="261"/>
    </location>
</feature>
<dbReference type="InterPro" id="IPR036397">
    <property type="entry name" value="RNaseH_sf"/>
</dbReference>
<dbReference type="AlphaFoldDB" id="A0A371IHI8"/>
<dbReference type="InterPro" id="IPR057670">
    <property type="entry name" value="SH3_retrovirus"/>
</dbReference>
<proteinExistence type="predicted"/>
<accession>A0A371IHI8</accession>
<dbReference type="Pfam" id="PF25597">
    <property type="entry name" value="SH3_retrovirus"/>
    <property type="match status" value="1"/>
</dbReference>
<comment type="caution">
    <text evidence="2">The sequence shown here is derived from an EMBL/GenBank/DDBJ whole genome shotgun (WGS) entry which is preliminary data.</text>
</comment>
<gene>
    <name evidence="2" type="ORF">CR513_00446</name>
</gene>
<sequence>MKTNLLSLGQLLEKGYVMNMEHNMMKVYDNMRKLILKAPLLKNRTFKIGIQIGETLTSKIWAFKFQEPESTKKERDGLWFSLYRPTKGQINQKFFQVQHANNKKELLKVVYSNVCGPMESILLGEEAFEVFKRFKAMVEKQCGQSIKILRTNGGGEYTSHDFHSYCNKGWIIHEVTTHYTLQHNRKVERRNKILMNMARSISTITYILNRSPTKSLNDVTLEEVFGSLYFKHVPNERRKKLGNKKQLMIFLGYDSTNAYKL</sequence>
<dbReference type="PANTHER" id="PTHR42648:SF18">
    <property type="entry name" value="RETROTRANSPOSON, UNCLASSIFIED-LIKE PROTEIN"/>
    <property type="match status" value="1"/>
</dbReference>